<name>A0A9P6B5L8_9AGAM</name>
<sequence length="203" mass="22781">MHDVDLILLWEIPSEHRFGLCAITDLIVGPRHGALQNLLAEARHDGGGRTMYAETNRERGTLLESIRTCDWNVDDDPIAVHVEGPRRVTHDFGNGPCAIPIEFLVHNYSLDLASRFTLRLQSPSTGRIRYIGNMTRHGLIPPSSRDIVCAKVLVLGPGLYEIPGWKLEVEVGKDRGKRWERFDQAVGARWVVEVSSSLEPQLI</sequence>
<gene>
    <name evidence="1" type="ORF">BS47DRAFT_419311</name>
</gene>
<evidence type="ECO:0000313" key="2">
    <source>
        <dbReference type="Proteomes" id="UP000886523"/>
    </source>
</evidence>
<keyword evidence="2" id="KW-1185">Reference proteome</keyword>
<accession>A0A9P6B5L8</accession>
<comment type="caution">
    <text evidence="1">The sequence shown here is derived from an EMBL/GenBank/DDBJ whole genome shotgun (WGS) entry which is preliminary data.</text>
</comment>
<proteinExistence type="predicted"/>
<dbReference type="AlphaFoldDB" id="A0A9P6B5L8"/>
<organism evidence="1 2">
    <name type="scientific">Hydnum rufescens UP504</name>
    <dbReference type="NCBI Taxonomy" id="1448309"/>
    <lineage>
        <taxon>Eukaryota</taxon>
        <taxon>Fungi</taxon>
        <taxon>Dikarya</taxon>
        <taxon>Basidiomycota</taxon>
        <taxon>Agaricomycotina</taxon>
        <taxon>Agaricomycetes</taxon>
        <taxon>Cantharellales</taxon>
        <taxon>Hydnaceae</taxon>
        <taxon>Hydnum</taxon>
    </lineage>
</organism>
<dbReference type="EMBL" id="MU128928">
    <property type="protein sequence ID" value="KAF9517934.1"/>
    <property type="molecule type" value="Genomic_DNA"/>
</dbReference>
<evidence type="ECO:0000313" key="1">
    <source>
        <dbReference type="EMBL" id="KAF9517934.1"/>
    </source>
</evidence>
<protein>
    <submittedName>
        <fullName evidence="1">Uncharacterized protein</fullName>
    </submittedName>
</protein>
<reference evidence="1" key="1">
    <citation type="journal article" date="2020" name="Nat. Commun.">
        <title>Large-scale genome sequencing of mycorrhizal fungi provides insights into the early evolution of symbiotic traits.</title>
        <authorList>
            <person name="Miyauchi S."/>
            <person name="Kiss E."/>
            <person name="Kuo A."/>
            <person name="Drula E."/>
            <person name="Kohler A."/>
            <person name="Sanchez-Garcia M."/>
            <person name="Morin E."/>
            <person name="Andreopoulos B."/>
            <person name="Barry K.W."/>
            <person name="Bonito G."/>
            <person name="Buee M."/>
            <person name="Carver A."/>
            <person name="Chen C."/>
            <person name="Cichocki N."/>
            <person name="Clum A."/>
            <person name="Culley D."/>
            <person name="Crous P.W."/>
            <person name="Fauchery L."/>
            <person name="Girlanda M."/>
            <person name="Hayes R.D."/>
            <person name="Keri Z."/>
            <person name="LaButti K."/>
            <person name="Lipzen A."/>
            <person name="Lombard V."/>
            <person name="Magnuson J."/>
            <person name="Maillard F."/>
            <person name="Murat C."/>
            <person name="Nolan M."/>
            <person name="Ohm R.A."/>
            <person name="Pangilinan J."/>
            <person name="Pereira M.F."/>
            <person name="Perotto S."/>
            <person name="Peter M."/>
            <person name="Pfister S."/>
            <person name="Riley R."/>
            <person name="Sitrit Y."/>
            <person name="Stielow J.B."/>
            <person name="Szollosi G."/>
            <person name="Zifcakova L."/>
            <person name="Stursova M."/>
            <person name="Spatafora J.W."/>
            <person name="Tedersoo L."/>
            <person name="Vaario L.M."/>
            <person name="Yamada A."/>
            <person name="Yan M."/>
            <person name="Wang P."/>
            <person name="Xu J."/>
            <person name="Bruns T."/>
            <person name="Baldrian P."/>
            <person name="Vilgalys R."/>
            <person name="Dunand C."/>
            <person name="Henrissat B."/>
            <person name="Grigoriev I.V."/>
            <person name="Hibbett D."/>
            <person name="Nagy L.G."/>
            <person name="Martin F.M."/>
        </authorList>
    </citation>
    <scope>NUCLEOTIDE SEQUENCE</scope>
    <source>
        <strain evidence="1">UP504</strain>
    </source>
</reference>
<dbReference type="Proteomes" id="UP000886523">
    <property type="component" value="Unassembled WGS sequence"/>
</dbReference>
<dbReference type="OrthoDB" id="203724at2759"/>